<proteinExistence type="inferred from homology"/>
<dbReference type="SUPFAM" id="SSF56399">
    <property type="entry name" value="ADP-ribosylation"/>
    <property type="match status" value="1"/>
</dbReference>
<comment type="similarity">
    <text evidence="3">Belongs to the ARTD/PARP family.</text>
</comment>
<comment type="subcellular location">
    <subcellularLocation>
        <location evidence="1">Nucleus</location>
    </subcellularLocation>
</comment>
<dbReference type="Gene3D" id="3.30.720.50">
    <property type="match status" value="1"/>
</dbReference>
<dbReference type="PANTHER" id="PTHR45740">
    <property type="entry name" value="POLY [ADP-RIBOSE] POLYMERASE"/>
    <property type="match status" value="1"/>
</dbReference>
<dbReference type="PROSITE" id="PS51059">
    <property type="entry name" value="PARP_CATALYTIC"/>
    <property type="match status" value="1"/>
</dbReference>
<dbReference type="GO" id="GO:1990404">
    <property type="term" value="F:NAD+-protein mono-ADP-ribosyltransferase activity"/>
    <property type="evidence" value="ECO:0007669"/>
    <property type="project" value="TreeGrafter"/>
</dbReference>
<evidence type="ECO:0000259" key="6">
    <source>
        <dbReference type="PROSITE" id="PS50918"/>
    </source>
</evidence>
<dbReference type="PROSITE" id="PS50918">
    <property type="entry name" value="WWE"/>
    <property type="match status" value="1"/>
</dbReference>
<protein>
    <recommendedName>
        <fullName evidence="4">Poly [ADP-ribose] polymerase</fullName>
        <shortName evidence="4">PARP</shortName>
        <ecNumber evidence="4">2.4.2.-</ecNumber>
    </recommendedName>
</protein>
<dbReference type="InterPro" id="IPR051712">
    <property type="entry name" value="ARTD-AVP"/>
</dbReference>
<dbReference type="Pfam" id="PF00644">
    <property type="entry name" value="PARP"/>
    <property type="match status" value="1"/>
</dbReference>
<reference evidence="8" key="1">
    <citation type="submission" date="2025-08" db="UniProtKB">
        <authorList>
            <consortium name="Ensembl"/>
        </authorList>
    </citation>
    <scope>IDENTIFICATION</scope>
</reference>
<dbReference type="SUPFAM" id="SSF117839">
    <property type="entry name" value="WWE domain"/>
    <property type="match status" value="1"/>
</dbReference>
<keyword evidence="4" id="KW-0808">Transferase</keyword>
<dbReference type="Ensembl" id="ENSLLET00000012321.1">
    <property type="protein sequence ID" value="ENSLLEP00000011848.1"/>
    <property type="gene ID" value="ENSLLEG00000007544.1"/>
</dbReference>
<keyword evidence="9" id="KW-1185">Reference proteome</keyword>
<dbReference type="GeneTree" id="ENSGT00940000155368"/>
<feature type="region of interest" description="Disordered" evidence="5">
    <location>
        <begin position="42"/>
        <end position="61"/>
    </location>
</feature>
<reference evidence="8" key="2">
    <citation type="submission" date="2025-09" db="UniProtKB">
        <authorList>
            <consortium name="Ensembl"/>
        </authorList>
    </citation>
    <scope>IDENTIFICATION</scope>
</reference>
<dbReference type="GO" id="GO:0005634">
    <property type="term" value="C:nucleus"/>
    <property type="evidence" value="ECO:0007669"/>
    <property type="project" value="UniProtKB-SubCell"/>
</dbReference>
<keyword evidence="4" id="KW-0520">NAD</keyword>
<keyword evidence="2" id="KW-0539">Nucleus</keyword>
<dbReference type="Gene3D" id="3.90.228.10">
    <property type="match status" value="1"/>
</dbReference>
<evidence type="ECO:0000256" key="2">
    <source>
        <dbReference type="ARBA" id="ARBA00023242"/>
    </source>
</evidence>
<evidence type="ECO:0000259" key="7">
    <source>
        <dbReference type="PROSITE" id="PS51059"/>
    </source>
</evidence>
<dbReference type="GO" id="GO:0003950">
    <property type="term" value="F:NAD+ poly-ADP-ribosyltransferase activity"/>
    <property type="evidence" value="ECO:0007669"/>
    <property type="project" value="UniProtKB-UniRule"/>
</dbReference>
<evidence type="ECO:0000313" key="9">
    <source>
        <dbReference type="Proteomes" id="UP000694569"/>
    </source>
</evidence>
<dbReference type="EC" id="2.4.2.-" evidence="4"/>
<dbReference type="Pfam" id="PF02825">
    <property type="entry name" value="WWE"/>
    <property type="match status" value="1"/>
</dbReference>
<dbReference type="InterPro" id="IPR037197">
    <property type="entry name" value="WWE_dom_sf"/>
</dbReference>
<evidence type="ECO:0000313" key="8">
    <source>
        <dbReference type="Ensembl" id="ENSLLEP00000011848.1"/>
    </source>
</evidence>
<evidence type="ECO:0000256" key="1">
    <source>
        <dbReference type="ARBA" id="ARBA00004123"/>
    </source>
</evidence>
<dbReference type="Proteomes" id="UP000694569">
    <property type="component" value="Unplaced"/>
</dbReference>
<name>A0A8C5MAH1_9ANUR</name>
<evidence type="ECO:0000256" key="4">
    <source>
        <dbReference type="RuleBase" id="RU362114"/>
    </source>
</evidence>
<evidence type="ECO:0000256" key="5">
    <source>
        <dbReference type="SAM" id="MobiDB-lite"/>
    </source>
</evidence>
<dbReference type="PANTHER" id="PTHR45740:SF18">
    <property type="entry name" value="PROTEIN MONO-ADP-RIBOSYLTRANSFERASE TIPARP"/>
    <property type="match status" value="1"/>
</dbReference>
<feature type="domain" description="WWE" evidence="6">
    <location>
        <begin position="330"/>
        <end position="409"/>
    </location>
</feature>
<evidence type="ECO:0000256" key="3">
    <source>
        <dbReference type="ARBA" id="ARBA00024347"/>
    </source>
</evidence>
<dbReference type="CDD" id="cd01439">
    <property type="entry name" value="TCCD_inducible_PARP_like"/>
    <property type="match status" value="1"/>
</dbReference>
<accession>A0A8C5MAH1</accession>
<feature type="domain" description="PARP catalytic" evidence="7">
    <location>
        <begin position="448"/>
        <end position="659"/>
    </location>
</feature>
<dbReference type="InterPro" id="IPR012317">
    <property type="entry name" value="Poly(ADP-ribose)pol_cat_dom"/>
</dbReference>
<dbReference type="Pfam" id="PF23466">
    <property type="entry name" value="WWE_4"/>
    <property type="match status" value="1"/>
</dbReference>
<dbReference type="OrthoDB" id="6133115at2759"/>
<keyword evidence="4" id="KW-0328">Glycosyltransferase</keyword>
<sequence length="659" mass="75755">MVYIEIRKVYFQFQREAAAARGGARRGLAFCVILCGGSDSWREDRGKQSYPRQTNATMGRKRWKPVEGVPIEAVELDPTEEEIALHELEIGHTPSANVTSQTDSTQAKEACQEPLTPTDRLSSDTYGVQSCLDPMMPNVMIPDFQTRKICLDPVMPNTMLLNQNSSFHTGATQLDCVLSNAMLLDPSVPCDNQTHVFLDWLGKAIPNAMLPGPKNNFQAQELPNRRVIWNGYHTRPEDDVDICSEFLSSQCHLGPACPEHHTVLPYVWQLRDSCRHIWHDVNAGAQETLERLYCDPKVVQVIGIHNGHVWMLDFSIMTVHDSDMYDKIRRLSTSTHAAAPFCTTYKYYFDADHDHWTEYSEDFAKSIEAGLREKLESVVCSSVLFTYKIDLLAMCQENLQTGKIRMMRKRPVFKSSIMIAYELGSCSPSVSGTNSAQYLNMPHGRVMYPLNWVFTDVSFKTDSESVPLNREDREFHLVYRCFHKTMSESTYVILEISRIQNYFQWEKYSRKRDYMRRQLANIYSNRMERQLFHGTDPTLVEVICRQNFDPRVSGRNGTVYGDGCYFARDAKLSHGYSREDQTKHYFMFLARVLVGRAAKGYGTFRRPPPINPDDPVSPLYNSCVSTVNNPDSFIIFDNDQCYPYFLIKYQKMQTMVLLD</sequence>
<organism evidence="8 9">
    <name type="scientific">Leptobrachium leishanense</name>
    <name type="common">Leishan spiny toad</name>
    <dbReference type="NCBI Taxonomy" id="445787"/>
    <lineage>
        <taxon>Eukaryota</taxon>
        <taxon>Metazoa</taxon>
        <taxon>Chordata</taxon>
        <taxon>Craniata</taxon>
        <taxon>Vertebrata</taxon>
        <taxon>Euteleostomi</taxon>
        <taxon>Amphibia</taxon>
        <taxon>Batrachia</taxon>
        <taxon>Anura</taxon>
        <taxon>Pelobatoidea</taxon>
        <taxon>Megophryidae</taxon>
        <taxon>Leptobrachium</taxon>
    </lineage>
</organism>
<dbReference type="AlphaFoldDB" id="A0A8C5MAH1"/>
<dbReference type="InterPro" id="IPR004170">
    <property type="entry name" value="WWE_dom"/>
</dbReference>